<dbReference type="PRINTS" id="PR00260">
    <property type="entry name" value="CHEMTRNSDUCR"/>
</dbReference>
<evidence type="ECO:0000256" key="2">
    <source>
        <dbReference type="ARBA" id="ARBA00022475"/>
    </source>
</evidence>
<keyword evidence="13" id="KW-1185">Reference proteome</keyword>
<keyword evidence="2" id="KW-1003">Cell membrane</keyword>
<dbReference type="eggNOG" id="COG0840">
    <property type="taxonomic scope" value="Bacteria"/>
</dbReference>
<dbReference type="PROSITE" id="PS50111">
    <property type="entry name" value="CHEMOTAXIS_TRANSDUC_2"/>
    <property type="match status" value="1"/>
</dbReference>
<keyword evidence="5" id="KW-0812">Transmembrane</keyword>
<dbReference type="HOGENOM" id="CLU_043262_1_0_6"/>
<dbReference type="PANTHER" id="PTHR32089:SF39">
    <property type="entry name" value="METHYL-ACCEPTING CHEMOTAXIS PROTEIN HLYB"/>
    <property type="match status" value="1"/>
</dbReference>
<evidence type="ECO:0000256" key="4">
    <source>
        <dbReference type="ARBA" id="ARBA00022500"/>
    </source>
</evidence>
<accession>C5BRQ1</accession>
<evidence type="ECO:0000256" key="6">
    <source>
        <dbReference type="ARBA" id="ARBA00022989"/>
    </source>
</evidence>
<evidence type="ECO:0000259" key="11">
    <source>
        <dbReference type="PROSITE" id="PS50111"/>
    </source>
</evidence>
<dbReference type="PANTHER" id="PTHR32089">
    <property type="entry name" value="METHYL-ACCEPTING CHEMOTAXIS PROTEIN MCPB"/>
    <property type="match status" value="1"/>
</dbReference>
<dbReference type="SMART" id="SM00283">
    <property type="entry name" value="MA"/>
    <property type="match status" value="1"/>
</dbReference>
<gene>
    <name evidence="12" type="ordered locus">TERTU_1204</name>
</gene>
<organism evidence="12 13">
    <name type="scientific">Teredinibacter turnerae (strain ATCC 39867 / T7901)</name>
    <dbReference type="NCBI Taxonomy" id="377629"/>
    <lineage>
        <taxon>Bacteria</taxon>
        <taxon>Pseudomonadati</taxon>
        <taxon>Pseudomonadota</taxon>
        <taxon>Gammaproteobacteria</taxon>
        <taxon>Cellvibrionales</taxon>
        <taxon>Cellvibrionaceae</taxon>
        <taxon>Teredinibacter</taxon>
    </lineage>
</organism>
<dbReference type="Proteomes" id="UP000009080">
    <property type="component" value="Chromosome"/>
</dbReference>
<dbReference type="STRING" id="377629.TERTU_1204"/>
<dbReference type="InterPro" id="IPR004090">
    <property type="entry name" value="Chemotax_Me-accpt_rcpt"/>
</dbReference>
<evidence type="ECO:0000256" key="8">
    <source>
        <dbReference type="ARBA" id="ARBA00023224"/>
    </source>
</evidence>
<dbReference type="EMBL" id="CP001614">
    <property type="protein sequence ID" value="ACR11553.1"/>
    <property type="molecule type" value="Genomic_DNA"/>
</dbReference>
<keyword evidence="4" id="KW-0145">Chemotaxis</keyword>
<sequence length="373" mass="40830">MIGVVGCYFFNSQHSAAILLVIASGLSFGLGVAVTKPRESDIAEEVGSQLFKQRRFSKYMHDLLLPVCTDLSRLSAKVESLVEDATIQVHHSFQGLSKSANAEKELLMDIADRLTRKEGENEDAISLNKFANEVGYVLDDYVSLFVDISDKSVQAVHNIQDMIKHLDGMFVLIDEIRNIADQTNLLALNAAIEAARAGEAGRGFAVVADEVRKLSNVSSTLNEQIRESAERTKQTVTKVERVVGNIASLDMNIAIDAKGHLDGMIDALEDVNNQVATGVSRGAEIGEEINREIGRAITAMQFADRVAQDARKISSHTAFLSQFLEGYLRANREHAESEAILDAQLLHMASLNPQAMMSKPEASPRAGDIELYE</sequence>
<evidence type="ECO:0000256" key="1">
    <source>
        <dbReference type="ARBA" id="ARBA00004651"/>
    </source>
</evidence>
<dbReference type="Gene3D" id="1.10.287.950">
    <property type="entry name" value="Methyl-accepting chemotaxis protein"/>
    <property type="match status" value="1"/>
</dbReference>
<keyword evidence="3" id="KW-0488">Methylation</keyword>
<keyword evidence="7" id="KW-0472">Membrane</keyword>
<evidence type="ECO:0000313" key="13">
    <source>
        <dbReference type="Proteomes" id="UP000009080"/>
    </source>
</evidence>
<dbReference type="GO" id="GO:0005886">
    <property type="term" value="C:plasma membrane"/>
    <property type="evidence" value="ECO:0007669"/>
    <property type="project" value="UniProtKB-SubCell"/>
</dbReference>
<reference evidence="12 13" key="1">
    <citation type="journal article" date="2009" name="PLoS ONE">
        <title>The complete genome of Teredinibacter turnerae T7901: an intracellular endosymbiont of marine wood-boring bivalves (shipworms).</title>
        <authorList>
            <person name="Yang J.C."/>
            <person name="Madupu R."/>
            <person name="Durkin A.S."/>
            <person name="Ekborg N.A."/>
            <person name="Pedamallu C.S."/>
            <person name="Hostetler J.B."/>
            <person name="Radune D."/>
            <person name="Toms B.S."/>
            <person name="Henrissat B."/>
            <person name="Coutinho P.M."/>
            <person name="Schwarz S."/>
            <person name="Field L."/>
            <person name="Trindade-Silva A.E."/>
            <person name="Soares C.A.G."/>
            <person name="Elshahawi S."/>
            <person name="Hanora A."/>
            <person name="Schmidt E.W."/>
            <person name="Haygood M.G."/>
            <person name="Posfai J."/>
            <person name="Benner J."/>
            <person name="Madinger C."/>
            <person name="Nove J."/>
            <person name="Anton B."/>
            <person name="Chaudhary K."/>
            <person name="Foster J."/>
            <person name="Holman A."/>
            <person name="Kumar S."/>
            <person name="Lessard P.A."/>
            <person name="Luyten Y.A."/>
            <person name="Slatko B."/>
            <person name="Wood N."/>
            <person name="Wu B."/>
            <person name="Teplitski M."/>
            <person name="Mougous J.D."/>
            <person name="Ward N."/>
            <person name="Eisen J.A."/>
            <person name="Badger J.H."/>
            <person name="Distel D.L."/>
        </authorList>
    </citation>
    <scope>NUCLEOTIDE SEQUENCE [LARGE SCALE GENOMIC DNA]</scope>
    <source>
        <strain evidence="13">ATCC 39867 / T7901</strain>
    </source>
</reference>
<dbReference type="AlphaFoldDB" id="C5BRQ1"/>
<name>C5BRQ1_TERTT</name>
<comment type="similarity">
    <text evidence="9">Belongs to the methyl-accepting chemotaxis (MCP) protein family.</text>
</comment>
<proteinExistence type="inferred from homology"/>
<keyword evidence="8 10" id="KW-0807">Transducer</keyword>
<feature type="domain" description="Methyl-accepting transducer" evidence="11">
    <location>
        <begin position="67"/>
        <end position="307"/>
    </location>
</feature>
<comment type="subcellular location">
    <subcellularLocation>
        <location evidence="1">Cell membrane</location>
        <topology evidence="1">Multi-pass membrane protein</topology>
    </subcellularLocation>
</comment>
<evidence type="ECO:0000256" key="7">
    <source>
        <dbReference type="ARBA" id="ARBA00023136"/>
    </source>
</evidence>
<evidence type="ECO:0000256" key="5">
    <source>
        <dbReference type="ARBA" id="ARBA00022692"/>
    </source>
</evidence>
<keyword evidence="6" id="KW-1133">Transmembrane helix</keyword>
<dbReference type="KEGG" id="ttu:TERTU_1204"/>
<dbReference type="GO" id="GO:0004888">
    <property type="term" value="F:transmembrane signaling receptor activity"/>
    <property type="evidence" value="ECO:0007669"/>
    <property type="project" value="InterPro"/>
</dbReference>
<dbReference type="Pfam" id="PF00015">
    <property type="entry name" value="MCPsignal"/>
    <property type="match status" value="1"/>
</dbReference>
<dbReference type="InterPro" id="IPR004089">
    <property type="entry name" value="MCPsignal_dom"/>
</dbReference>
<evidence type="ECO:0000256" key="9">
    <source>
        <dbReference type="ARBA" id="ARBA00029447"/>
    </source>
</evidence>
<evidence type="ECO:0000256" key="3">
    <source>
        <dbReference type="ARBA" id="ARBA00022481"/>
    </source>
</evidence>
<dbReference type="GO" id="GO:0006935">
    <property type="term" value="P:chemotaxis"/>
    <property type="evidence" value="ECO:0007669"/>
    <property type="project" value="UniProtKB-KW"/>
</dbReference>
<evidence type="ECO:0000313" key="12">
    <source>
        <dbReference type="EMBL" id="ACR11553.1"/>
    </source>
</evidence>
<protein>
    <submittedName>
        <fullName evidence="12">Methyl-accepting chemotaxis protein signaling protein</fullName>
    </submittedName>
</protein>
<dbReference type="SUPFAM" id="SSF58104">
    <property type="entry name" value="Methyl-accepting chemotaxis protein (MCP) signaling domain"/>
    <property type="match status" value="1"/>
</dbReference>
<dbReference type="GO" id="GO:0007165">
    <property type="term" value="P:signal transduction"/>
    <property type="evidence" value="ECO:0007669"/>
    <property type="project" value="UniProtKB-KW"/>
</dbReference>
<evidence type="ECO:0000256" key="10">
    <source>
        <dbReference type="PROSITE-ProRule" id="PRU00284"/>
    </source>
</evidence>